<keyword evidence="5" id="KW-1185">Reference proteome</keyword>
<dbReference type="Proteomes" id="UP000785099">
    <property type="component" value="Unassembled WGS sequence"/>
</dbReference>
<dbReference type="InterPro" id="IPR051320">
    <property type="entry name" value="Viral_Replic_Matur_Polypro"/>
</dbReference>
<dbReference type="InterPro" id="IPR043502">
    <property type="entry name" value="DNA/RNA_pol_sf"/>
</dbReference>
<evidence type="ECO:0000256" key="2">
    <source>
        <dbReference type="ARBA" id="ARBA00012180"/>
    </source>
</evidence>
<gene>
    <name evidence="4" type="ORF">FQV24_0002576</name>
</gene>
<dbReference type="InterPro" id="IPR043128">
    <property type="entry name" value="Rev_trsase/Diguanyl_cyclase"/>
</dbReference>
<accession>A0A8J4I2V7</accession>
<evidence type="ECO:0000313" key="5">
    <source>
        <dbReference type="Proteomes" id="UP000785099"/>
    </source>
</evidence>
<comment type="similarity">
    <text evidence="1">Belongs to the beta type-B retroviral polymerase family. HERV class-II K(HML-2) pol subfamily.</text>
</comment>
<dbReference type="PANTHER" id="PTHR33064">
    <property type="entry name" value="POL PROTEIN"/>
    <property type="match status" value="1"/>
</dbReference>
<sequence length="60" mass="6945">IDEESQLLFAFTWKGQQLTWTHLPQGFTGCPTIFSWILKEDLKDIELPDGSVLVQYVDDM</sequence>
<feature type="non-terminal residue" evidence="4">
    <location>
        <position position="60"/>
    </location>
</feature>
<proteinExistence type="inferred from homology"/>
<dbReference type="GO" id="GO:0004523">
    <property type="term" value="F:RNA-DNA hybrid ribonuclease activity"/>
    <property type="evidence" value="ECO:0007669"/>
    <property type="project" value="UniProtKB-EC"/>
</dbReference>
<dbReference type="Gene3D" id="3.30.70.270">
    <property type="match status" value="1"/>
</dbReference>
<organism evidence="4 5">
    <name type="scientific">Spheniscus mendiculus</name>
    <name type="common">Galapagos penguin</name>
    <dbReference type="NCBI Taxonomy" id="156760"/>
    <lineage>
        <taxon>Eukaryota</taxon>
        <taxon>Metazoa</taxon>
        <taxon>Chordata</taxon>
        <taxon>Craniata</taxon>
        <taxon>Vertebrata</taxon>
        <taxon>Euteleostomi</taxon>
        <taxon>Archelosauria</taxon>
        <taxon>Archosauria</taxon>
        <taxon>Dinosauria</taxon>
        <taxon>Saurischia</taxon>
        <taxon>Theropoda</taxon>
        <taxon>Coelurosauria</taxon>
        <taxon>Aves</taxon>
        <taxon>Neognathae</taxon>
        <taxon>Neoaves</taxon>
        <taxon>Aequornithes</taxon>
        <taxon>Sphenisciformes</taxon>
        <taxon>Spheniscidae</taxon>
        <taxon>Spheniscus</taxon>
    </lineage>
</organism>
<evidence type="ECO:0000313" key="4">
    <source>
        <dbReference type="EMBL" id="KAF1399714.1"/>
    </source>
</evidence>
<dbReference type="EC" id="3.1.26.4" evidence="2"/>
<dbReference type="SUPFAM" id="SSF56672">
    <property type="entry name" value="DNA/RNA polymerases"/>
    <property type="match status" value="1"/>
</dbReference>
<protein>
    <recommendedName>
        <fullName evidence="2">ribonuclease H</fullName>
        <ecNumber evidence="2">3.1.26.4</ecNumber>
    </recommendedName>
</protein>
<dbReference type="InterPro" id="IPR000477">
    <property type="entry name" value="RT_dom"/>
</dbReference>
<dbReference type="AlphaFoldDB" id="A0A8J4I2V7"/>
<dbReference type="PROSITE" id="PS50878">
    <property type="entry name" value="RT_POL"/>
    <property type="match status" value="1"/>
</dbReference>
<dbReference type="PANTHER" id="PTHR33064:SF37">
    <property type="entry name" value="RIBONUCLEASE H"/>
    <property type="match status" value="1"/>
</dbReference>
<evidence type="ECO:0000259" key="3">
    <source>
        <dbReference type="PROSITE" id="PS50878"/>
    </source>
</evidence>
<feature type="non-terminal residue" evidence="4">
    <location>
        <position position="1"/>
    </location>
</feature>
<comment type="caution">
    <text evidence="4">The sequence shown here is derived from an EMBL/GenBank/DDBJ whole genome shotgun (WGS) entry which is preliminary data.</text>
</comment>
<dbReference type="EMBL" id="VUKU01025317">
    <property type="protein sequence ID" value="KAF1399714.1"/>
    <property type="molecule type" value="Genomic_DNA"/>
</dbReference>
<evidence type="ECO:0000256" key="1">
    <source>
        <dbReference type="ARBA" id="ARBA00010879"/>
    </source>
</evidence>
<name>A0A8J4I2V7_SPHME</name>
<reference evidence="4 5" key="1">
    <citation type="journal article" date="2019" name="Gigascience">
        <title>High-coverage genomes to elucidate the evolution of penguins.</title>
        <authorList>
            <person name="Pan H."/>
            <person name="Cole T.L."/>
            <person name="Bi X."/>
            <person name="Fang M."/>
            <person name="Zhou C."/>
            <person name="Yang Z."/>
            <person name="Ksepka D.T."/>
            <person name="Hart T."/>
            <person name="Bouzat J.L."/>
            <person name="Argilla L.S."/>
            <person name="Bertelsen M.F."/>
            <person name="Boersma P.D."/>
            <person name="Bost C.A."/>
            <person name="Cherel Y."/>
            <person name="Dann P."/>
            <person name="Fiddaman S.R."/>
            <person name="Howard P."/>
            <person name="Labuschagne K."/>
            <person name="Mattern T."/>
            <person name="Miller G."/>
            <person name="Parker P."/>
            <person name="Phillips R.A."/>
            <person name="Quillfeldt P."/>
            <person name="Ryan P.G."/>
            <person name="Taylor H."/>
            <person name="Thompson D.R."/>
            <person name="Young M.J."/>
            <person name="Ellegaard M.R."/>
            <person name="Gilbert M.T.P."/>
            <person name="Sinding M.S."/>
            <person name="Pacheco G."/>
            <person name="Shepherd L.D."/>
            <person name="Tennyson A.J.D."/>
            <person name="Grosser S."/>
            <person name="Kay E."/>
            <person name="Nupen L.J."/>
            <person name="Ellenberg U."/>
            <person name="Houston D.M."/>
            <person name="Reeve A.H."/>
            <person name="Johnson K."/>
            <person name="Masello J.F."/>
            <person name="Stracke T."/>
            <person name="McKinlay B."/>
            <person name="Borboroglu P.G."/>
            <person name="Zhang D.X."/>
            <person name="Zhang G."/>
        </authorList>
    </citation>
    <scope>NUCLEOTIDE SEQUENCE [LARGE SCALE GENOMIC DNA]</scope>
    <source>
        <strain evidence="4">GAPE 212</strain>
    </source>
</reference>
<feature type="domain" description="Reverse transcriptase" evidence="3">
    <location>
        <begin position="1"/>
        <end position="60"/>
    </location>
</feature>